<feature type="region of interest" description="Disordered" evidence="1">
    <location>
        <begin position="641"/>
        <end position="747"/>
    </location>
</feature>
<feature type="compositionally biased region" description="Low complexity" evidence="1">
    <location>
        <begin position="650"/>
        <end position="681"/>
    </location>
</feature>
<feature type="region of interest" description="Disordered" evidence="1">
    <location>
        <begin position="245"/>
        <end position="278"/>
    </location>
</feature>
<comment type="caution">
    <text evidence="2">The sequence shown here is derived from an EMBL/GenBank/DDBJ whole genome shotgun (WGS) entry which is preliminary data.</text>
</comment>
<keyword evidence="3" id="KW-1185">Reference proteome</keyword>
<evidence type="ECO:0000313" key="2">
    <source>
        <dbReference type="EMBL" id="KAI6302668.1"/>
    </source>
</evidence>
<accession>A0ABQ8NVD8</accession>
<evidence type="ECO:0000256" key="1">
    <source>
        <dbReference type="SAM" id="MobiDB-lite"/>
    </source>
</evidence>
<feature type="compositionally biased region" description="Low complexity" evidence="1">
    <location>
        <begin position="690"/>
        <end position="715"/>
    </location>
</feature>
<evidence type="ECO:0000313" key="3">
    <source>
        <dbReference type="Proteomes" id="UP001059893"/>
    </source>
</evidence>
<dbReference type="EMBL" id="JABSND010000022">
    <property type="protein sequence ID" value="KAI6302668.1"/>
    <property type="molecule type" value="Genomic_DNA"/>
</dbReference>
<sequence length="768" mass="78903">MEVRRAQGVPDNEVLVGQFRDRWKLVGNSVARQAALALGLELRRAYFGNLYDDDDDEDAAAQAVVSIEGDLQVPLHPAIQPALGTETEEPRLAPVHVATVANGTLETGSHKLSAAVSMTPGGATLSAQVRSQGVRAIATATIDLTTADTRTTMAAIDLTIEDDASDMQSVTSSQWKRKLDEILIDSDNEAPQERVVARQNSVASGFHDPNLLDSGASTSAAPAKAPSTTEVFFEFPIQPSENAVASTDEASSTTPTTAAVTTTSPLSTSPALGTPTPTFSRTLNLGSLGPAPQPESGAAVLPTTVASSASTTVAGTTNTSTASTTASPSTTLLTTATAQNGTTDITTALPLTSPSTTPLTTTTAQNTTETATPVTSTTARIRTTPVTDAATTARTTPVNGTTATVRTSSDVESSSDSTTVLATGNSTALPSTARVSVETTTVYVTLRPSTELSTGPTELSTGPTNTLIAPTEAESTVTLVVTTPTVFVTVTPTPTDSASAGTPSTQSVSPPASQAPTTVLRQNTEIPTGTPNARVPTAIFMVKIPTASATATVSPTDYQTNMRYARNYNQLSSTLDEKSACTSGQTACIAGDLHVCEDNRYQMWQDCTSKQLSCFGLPMNTTLGIFVDCYEPSFASSVLGGAAGRPPSLPSSSTSLSSTAAANTTATAAIPATTPTTTTTTVPPPPPTPSSSTKTPTPTTTTVTTPQTPTTTPSSSSPPPPSPTPSTTKAATTTETPTFTTSTYSKTHTAEFIEVTVISHHKPKTTAT</sequence>
<dbReference type="Proteomes" id="UP001059893">
    <property type="component" value="Unassembled WGS sequence"/>
</dbReference>
<feature type="compositionally biased region" description="Low complexity" evidence="1">
    <location>
        <begin position="725"/>
        <end position="747"/>
    </location>
</feature>
<name>A0ABQ8NVD8_PYRGI</name>
<gene>
    <name evidence="2" type="ORF">MCOR33_002091</name>
</gene>
<protein>
    <submittedName>
        <fullName evidence="2">Uncharacterized protein</fullName>
    </submittedName>
</protein>
<feature type="region of interest" description="Disordered" evidence="1">
    <location>
        <begin position="345"/>
        <end position="376"/>
    </location>
</feature>
<feature type="compositionally biased region" description="Polar residues" evidence="1">
    <location>
        <begin position="496"/>
        <end position="531"/>
    </location>
</feature>
<feature type="region of interest" description="Disordered" evidence="1">
    <location>
        <begin position="493"/>
        <end position="532"/>
    </location>
</feature>
<proteinExistence type="predicted"/>
<reference evidence="2" key="1">
    <citation type="submission" date="2021-01" db="EMBL/GenBank/DDBJ databases">
        <title>Deciphering the adaptive evolutionary patterns associated with biogeogrpahic diversity in the finger millet blast pathogen Magnaporthe oryzae in Eastern Africa.</title>
        <authorList>
            <person name="Onyema G."/>
            <person name="Shittu T.A."/>
            <person name="Dodsworth S."/>
            <person name="Devilliers S."/>
            <person name="Muthumeenakshi S."/>
            <person name="Sreenivasaprasad S."/>
        </authorList>
    </citation>
    <scope>NUCLEOTIDE SEQUENCE</scope>
    <source>
        <strain evidence="2">D15/s37</strain>
    </source>
</reference>
<organism evidence="2 3">
    <name type="scientific">Pyricularia grisea</name>
    <name type="common">Crabgrass-specific blast fungus</name>
    <name type="synonym">Magnaporthe grisea</name>
    <dbReference type="NCBI Taxonomy" id="148305"/>
    <lineage>
        <taxon>Eukaryota</taxon>
        <taxon>Fungi</taxon>
        <taxon>Dikarya</taxon>
        <taxon>Ascomycota</taxon>
        <taxon>Pezizomycotina</taxon>
        <taxon>Sordariomycetes</taxon>
        <taxon>Sordariomycetidae</taxon>
        <taxon>Magnaporthales</taxon>
        <taxon>Pyriculariaceae</taxon>
        <taxon>Pyricularia</taxon>
    </lineage>
</organism>